<sequence length="151" mass="17903">MSTVRKEQKRKSPSKMTKSSASAPKRRKLKPKRFTRSSDVLEPIFELAIPHMGRRTKQICNLEKMNVPFKWKGQSIESFWTDRDTNRIGMSHGIRAVIKSSRIKQSLPTTRILPFEYKIHFVFCALHLRFLNYQIDLRQATRRNRKRFSPI</sequence>
<organism evidence="2 3">
    <name type="scientific">Nesidiocoris tenuis</name>
    <dbReference type="NCBI Taxonomy" id="355587"/>
    <lineage>
        <taxon>Eukaryota</taxon>
        <taxon>Metazoa</taxon>
        <taxon>Ecdysozoa</taxon>
        <taxon>Arthropoda</taxon>
        <taxon>Hexapoda</taxon>
        <taxon>Insecta</taxon>
        <taxon>Pterygota</taxon>
        <taxon>Neoptera</taxon>
        <taxon>Paraneoptera</taxon>
        <taxon>Hemiptera</taxon>
        <taxon>Heteroptera</taxon>
        <taxon>Panheteroptera</taxon>
        <taxon>Cimicomorpha</taxon>
        <taxon>Miridae</taxon>
        <taxon>Dicyphina</taxon>
        <taxon>Nesidiocoris</taxon>
    </lineage>
</organism>
<evidence type="ECO:0000313" key="2">
    <source>
        <dbReference type="EMBL" id="CAB0003207.1"/>
    </source>
</evidence>
<gene>
    <name evidence="2" type="ORF">NTEN_LOCUS8815</name>
</gene>
<evidence type="ECO:0000313" key="3">
    <source>
        <dbReference type="Proteomes" id="UP000479000"/>
    </source>
</evidence>
<reference evidence="2 3" key="1">
    <citation type="submission" date="2020-02" db="EMBL/GenBank/DDBJ databases">
        <authorList>
            <person name="Ferguson B K."/>
        </authorList>
    </citation>
    <scope>NUCLEOTIDE SEQUENCE [LARGE SCALE GENOMIC DNA]</scope>
</reference>
<keyword evidence="3" id="KW-1185">Reference proteome</keyword>
<accession>A0A6H5GJT8</accession>
<feature type="compositionally biased region" description="Basic residues" evidence="1">
    <location>
        <begin position="24"/>
        <end position="33"/>
    </location>
</feature>
<dbReference type="AlphaFoldDB" id="A0A6H5GJT8"/>
<name>A0A6H5GJT8_9HEMI</name>
<dbReference type="EMBL" id="CADCXU010013383">
    <property type="protein sequence ID" value="CAB0003207.1"/>
    <property type="molecule type" value="Genomic_DNA"/>
</dbReference>
<feature type="region of interest" description="Disordered" evidence="1">
    <location>
        <begin position="1"/>
        <end position="33"/>
    </location>
</feature>
<evidence type="ECO:0000256" key="1">
    <source>
        <dbReference type="SAM" id="MobiDB-lite"/>
    </source>
</evidence>
<feature type="non-terminal residue" evidence="2">
    <location>
        <position position="151"/>
    </location>
</feature>
<protein>
    <submittedName>
        <fullName evidence="2">Uncharacterized protein</fullName>
    </submittedName>
</protein>
<dbReference type="Proteomes" id="UP000479000">
    <property type="component" value="Unassembled WGS sequence"/>
</dbReference>
<proteinExistence type="predicted"/>